<organism evidence="6 7">
    <name type="scientific">Dactylonectria macrodidyma</name>
    <dbReference type="NCBI Taxonomy" id="307937"/>
    <lineage>
        <taxon>Eukaryota</taxon>
        <taxon>Fungi</taxon>
        <taxon>Dikarya</taxon>
        <taxon>Ascomycota</taxon>
        <taxon>Pezizomycotina</taxon>
        <taxon>Sordariomycetes</taxon>
        <taxon>Hypocreomycetidae</taxon>
        <taxon>Hypocreales</taxon>
        <taxon>Nectriaceae</taxon>
        <taxon>Dactylonectria</taxon>
    </lineage>
</organism>
<feature type="transmembrane region" description="Helical" evidence="5">
    <location>
        <begin position="75"/>
        <end position="102"/>
    </location>
</feature>
<evidence type="ECO:0000256" key="5">
    <source>
        <dbReference type="SAM" id="Phobius"/>
    </source>
</evidence>
<name>A0A9P9EHV2_9HYPO</name>
<dbReference type="GO" id="GO:0016020">
    <property type="term" value="C:membrane"/>
    <property type="evidence" value="ECO:0007669"/>
    <property type="project" value="UniProtKB-SubCell"/>
</dbReference>
<evidence type="ECO:0000256" key="3">
    <source>
        <dbReference type="ARBA" id="ARBA00022989"/>
    </source>
</evidence>
<gene>
    <name evidence="6" type="ORF">EDB81DRAFT_844215</name>
</gene>
<feature type="transmembrane region" description="Helical" evidence="5">
    <location>
        <begin position="241"/>
        <end position="259"/>
    </location>
</feature>
<keyword evidence="3 5" id="KW-1133">Transmembrane helix</keyword>
<evidence type="ECO:0000313" key="7">
    <source>
        <dbReference type="Proteomes" id="UP000738349"/>
    </source>
</evidence>
<accession>A0A9P9EHV2</accession>
<evidence type="ECO:0000256" key="1">
    <source>
        <dbReference type="ARBA" id="ARBA00004141"/>
    </source>
</evidence>
<keyword evidence="2 5" id="KW-0812">Transmembrane</keyword>
<feature type="transmembrane region" description="Helical" evidence="5">
    <location>
        <begin position="203"/>
        <end position="221"/>
    </location>
</feature>
<dbReference type="PANTHER" id="PTHR31465">
    <property type="entry name" value="PROTEIN RTA1-RELATED"/>
    <property type="match status" value="1"/>
</dbReference>
<dbReference type="PANTHER" id="PTHR31465:SF35">
    <property type="entry name" value="RTA1 DOMAIN PROTEIN-RELATED"/>
    <property type="match status" value="1"/>
</dbReference>
<dbReference type="AlphaFoldDB" id="A0A9P9EHV2"/>
<evidence type="ECO:0000313" key="6">
    <source>
        <dbReference type="EMBL" id="KAH7137752.1"/>
    </source>
</evidence>
<dbReference type="InterPro" id="IPR007568">
    <property type="entry name" value="RTA1"/>
</dbReference>
<dbReference type="Proteomes" id="UP000738349">
    <property type="component" value="Unassembled WGS sequence"/>
</dbReference>
<dbReference type="Pfam" id="PF04479">
    <property type="entry name" value="RTA1"/>
    <property type="match status" value="1"/>
</dbReference>
<evidence type="ECO:0000256" key="2">
    <source>
        <dbReference type="ARBA" id="ARBA00022692"/>
    </source>
</evidence>
<feature type="transmembrane region" description="Helical" evidence="5">
    <location>
        <begin position="12"/>
        <end position="31"/>
    </location>
</feature>
<evidence type="ECO:0000256" key="4">
    <source>
        <dbReference type="ARBA" id="ARBA00023136"/>
    </source>
</evidence>
<protein>
    <submittedName>
        <fullName evidence="6">RTA1 like protein-domain-containing protein</fullName>
    </submittedName>
</protein>
<dbReference type="EMBL" id="JAGMUV010000012">
    <property type="protein sequence ID" value="KAH7137752.1"/>
    <property type="molecule type" value="Genomic_DNA"/>
</dbReference>
<proteinExistence type="predicted"/>
<feature type="transmembrane region" description="Helical" evidence="5">
    <location>
        <begin position="122"/>
        <end position="140"/>
    </location>
</feature>
<sequence length="291" mass="32417">MSDNAGKEETHYYAYNPSLGAAVIFVLLFVASSGYHTWQICRLRSWCFIPFLVGCLLEVGGYAGRAISATQDTNYWTLLPFILQSLLLLLGPPFYAVSIYMVLGRLIRLLNAEQYSLIRLKWLTKFFLIGDIISIVAQGAGGGMLANADTKAALDQGKTIILLGLGVQIGFFGLFMIATVIFHYRIHRQPTPSSCKTTVPWKTLLQVLYGTSFLIMLRSIFRVAEYAGGKEGELMIKEKYIYIFDALPMIITSIAFNIFHPSSIIQSEQGMSIPLRDSGSELSSYAMNNRC</sequence>
<comment type="caution">
    <text evidence="6">The sequence shown here is derived from an EMBL/GenBank/DDBJ whole genome shotgun (WGS) entry which is preliminary data.</text>
</comment>
<feature type="transmembrane region" description="Helical" evidence="5">
    <location>
        <begin position="160"/>
        <end position="182"/>
    </location>
</feature>
<reference evidence="6" key="1">
    <citation type="journal article" date="2021" name="Nat. Commun.">
        <title>Genetic determinants of endophytism in the Arabidopsis root mycobiome.</title>
        <authorList>
            <person name="Mesny F."/>
            <person name="Miyauchi S."/>
            <person name="Thiergart T."/>
            <person name="Pickel B."/>
            <person name="Atanasova L."/>
            <person name="Karlsson M."/>
            <person name="Huettel B."/>
            <person name="Barry K.W."/>
            <person name="Haridas S."/>
            <person name="Chen C."/>
            <person name="Bauer D."/>
            <person name="Andreopoulos W."/>
            <person name="Pangilinan J."/>
            <person name="LaButti K."/>
            <person name="Riley R."/>
            <person name="Lipzen A."/>
            <person name="Clum A."/>
            <person name="Drula E."/>
            <person name="Henrissat B."/>
            <person name="Kohler A."/>
            <person name="Grigoriev I.V."/>
            <person name="Martin F.M."/>
            <person name="Hacquard S."/>
        </authorList>
    </citation>
    <scope>NUCLEOTIDE SEQUENCE</scope>
    <source>
        <strain evidence="6">MPI-CAGE-AT-0147</strain>
    </source>
</reference>
<keyword evidence="4 5" id="KW-0472">Membrane</keyword>
<dbReference type="OrthoDB" id="3358017at2759"/>
<comment type="subcellular location">
    <subcellularLocation>
        <location evidence="1">Membrane</location>
        <topology evidence="1">Multi-pass membrane protein</topology>
    </subcellularLocation>
</comment>
<keyword evidence="7" id="KW-1185">Reference proteome</keyword>
<feature type="transmembrane region" description="Helical" evidence="5">
    <location>
        <begin position="43"/>
        <end position="63"/>
    </location>
</feature>